<dbReference type="GO" id="GO:0006203">
    <property type="term" value="P:dGTP catabolic process"/>
    <property type="evidence" value="ECO:0007669"/>
    <property type="project" value="TreeGrafter"/>
</dbReference>
<dbReference type="KEGG" id="fac:FACI_IFERC01G0396"/>
<dbReference type="InterPro" id="IPR045509">
    <property type="entry name" value="HD_assoc_2"/>
</dbReference>
<feature type="domain" description="HD/PDEase" evidence="1">
    <location>
        <begin position="67"/>
        <end position="198"/>
    </location>
</feature>
<dbReference type="SMART" id="SM00471">
    <property type="entry name" value="HDc"/>
    <property type="match status" value="1"/>
</dbReference>
<organism evidence="2 3">
    <name type="scientific">Ferroplasma acidarmanus Fer1</name>
    <dbReference type="NCBI Taxonomy" id="333146"/>
    <lineage>
        <taxon>Archaea</taxon>
        <taxon>Methanobacteriati</taxon>
        <taxon>Thermoplasmatota</taxon>
        <taxon>Thermoplasmata</taxon>
        <taxon>Thermoplasmatales</taxon>
        <taxon>Ferroplasmaceae</taxon>
        <taxon>Ferroplasma</taxon>
    </lineage>
</organism>
<dbReference type="InterPro" id="IPR050135">
    <property type="entry name" value="dGTPase-like"/>
</dbReference>
<dbReference type="InterPro" id="IPR003607">
    <property type="entry name" value="HD/PDEase_dom"/>
</dbReference>
<evidence type="ECO:0000313" key="3">
    <source>
        <dbReference type="Proteomes" id="UP000014660"/>
    </source>
</evidence>
<dbReference type="Gene3D" id="1.10.3210.10">
    <property type="entry name" value="Hypothetical protein af1432"/>
    <property type="match status" value="1"/>
</dbReference>
<evidence type="ECO:0000313" key="2">
    <source>
        <dbReference type="EMBL" id="AGO60376.1"/>
    </source>
</evidence>
<dbReference type="InterPro" id="IPR006674">
    <property type="entry name" value="HD_domain"/>
</dbReference>
<gene>
    <name evidence="2" type="ORF">FACI_IFERC00001G0396</name>
</gene>
<reference evidence="2 3" key="1">
    <citation type="journal article" date="2007" name="Proc. Natl. Acad. Sci. U.S.A.">
        <title>Genome dynamics in a natural archaeal population.</title>
        <authorList>
            <person name="Allen E.E."/>
            <person name="Tyson G.W."/>
            <person name="Whitaker R.J."/>
            <person name="Detter J.C."/>
            <person name="Richardson P.M."/>
            <person name="Banfield J.F."/>
        </authorList>
    </citation>
    <scope>NUCLEOTIDE SEQUENCE [LARGE SCALE GENOMIC DNA]</scope>
    <source>
        <strain evidence="3">fer1</strain>
    </source>
</reference>
<sequence length="397" mass="45044">MEDATKTPGLNQMCPVLWLFMYKIIQDPVNGPVKIEGLFSEIVDSRYFQRLRYIKQLGLCNLVFPGANHTRFEHSVGAMFMAHELSESLGVKDEIPAIAALLHDIGHMPFSHGLENEFYGLYGKVHEDMTKDVILGKGPYGDSTIPDILEKYGYNPGEIAEVATGSSKKYPLYSTMVSGPIDVDEIDYLRRDALFCGVTMGQIDYKRLFNTLIVEGTDLVGVEKSIPTIESIIITRILMFNTVYFHKTCRIAQKMLGYAYLENNEKNSDDMKMTDYQFINKLEHGNSSELVRSIMNRNLFKVAYRGAYTEESTSNINSLLQDFQEHEYIVDIIPPLYFAGSSRIKNYAKVHYRGKMENINNVSSMAMALSGEMENKQLIVSASEKSYDKIRKLLNGI</sequence>
<proteinExistence type="predicted"/>
<dbReference type="Pfam" id="PF19276">
    <property type="entry name" value="HD_assoc_2"/>
    <property type="match status" value="1"/>
</dbReference>
<dbReference type="AlphaFoldDB" id="S0AN72"/>
<dbReference type="GO" id="GO:0008832">
    <property type="term" value="F:dGTPase activity"/>
    <property type="evidence" value="ECO:0007669"/>
    <property type="project" value="TreeGrafter"/>
</dbReference>
<dbReference type="SUPFAM" id="SSF109604">
    <property type="entry name" value="HD-domain/PDEase-like"/>
    <property type="match status" value="1"/>
</dbReference>
<dbReference type="Proteomes" id="UP000014660">
    <property type="component" value="Chromosome"/>
</dbReference>
<dbReference type="EMBL" id="CP004145">
    <property type="protein sequence ID" value="AGO60376.1"/>
    <property type="molecule type" value="Genomic_DNA"/>
</dbReference>
<name>S0AN72_FERAC</name>
<protein>
    <recommendedName>
        <fullName evidence="1">HD/PDEase domain-containing protein</fullName>
    </recommendedName>
</protein>
<evidence type="ECO:0000259" key="1">
    <source>
        <dbReference type="SMART" id="SM00471"/>
    </source>
</evidence>
<dbReference type="PANTHER" id="PTHR11373">
    <property type="entry name" value="DEOXYNUCLEOSIDE TRIPHOSPHATE TRIPHOSPHOHYDROLASE"/>
    <property type="match status" value="1"/>
</dbReference>
<dbReference type="HOGENOM" id="CLU_026821_3_1_2"/>
<dbReference type="Pfam" id="PF01966">
    <property type="entry name" value="HD"/>
    <property type="match status" value="1"/>
</dbReference>
<dbReference type="PATRIC" id="fig|333146.12.peg.414"/>
<keyword evidence="3" id="KW-1185">Reference proteome</keyword>
<dbReference type="CDD" id="cd00077">
    <property type="entry name" value="HDc"/>
    <property type="match status" value="1"/>
</dbReference>
<accession>S0AN72</accession>
<dbReference type="PANTHER" id="PTHR11373:SF4">
    <property type="entry name" value="DEOXYNUCLEOSIDE TRIPHOSPHATE TRIPHOSPHOHYDROLASE SAMHD1"/>
    <property type="match status" value="1"/>
</dbReference>